<name>A0A363UK01_9GAMM</name>
<dbReference type="Proteomes" id="UP000251800">
    <property type="component" value="Unassembled WGS sequence"/>
</dbReference>
<evidence type="ECO:0000313" key="2">
    <source>
        <dbReference type="Proteomes" id="UP000251800"/>
    </source>
</evidence>
<evidence type="ECO:0000313" key="1">
    <source>
        <dbReference type="EMBL" id="PWN55752.1"/>
    </source>
</evidence>
<protein>
    <submittedName>
        <fullName evidence="1">Uncharacterized protein</fullName>
    </submittedName>
</protein>
<proteinExistence type="predicted"/>
<dbReference type="AlphaFoldDB" id="A0A363UK01"/>
<reference evidence="1 2" key="1">
    <citation type="submission" date="2018-05" db="EMBL/GenBank/DDBJ databases">
        <title>Abyssibacter profundi OUC007T gen. nov., sp. nov, a marine bacterium isolated from seawater of the Mariana Trench.</title>
        <authorList>
            <person name="Zhou S."/>
        </authorList>
    </citation>
    <scope>NUCLEOTIDE SEQUENCE [LARGE SCALE GENOMIC DNA]</scope>
    <source>
        <strain evidence="1 2">OUC007</strain>
    </source>
</reference>
<sequence length="92" mass="9368">MEIAPDNHTAEHCGSHAGDEMVSGSEAGKLFGVHLDGTPCSNMSSCTTGVMATAVGDIAAVPVQIIAFAKIPAVIGKPLDRADELTHPPSIT</sequence>
<comment type="caution">
    <text evidence="1">The sequence shown here is derived from an EMBL/GenBank/DDBJ whole genome shotgun (WGS) entry which is preliminary data.</text>
</comment>
<accession>A0A363UK01</accession>
<dbReference type="EMBL" id="QEQK01000008">
    <property type="protein sequence ID" value="PWN55752.1"/>
    <property type="molecule type" value="Genomic_DNA"/>
</dbReference>
<gene>
    <name evidence="1" type="ORF">DEH80_10005</name>
</gene>
<keyword evidence="2" id="KW-1185">Reference proteome</keyword>
<organism evidence="1 2">
    <name type="scientific">Abyssibacter profundi</name>
    <dbReference type="NCBI Taxonomy" id="2182787"/>
    <lineage>
        <taxon>Bacteria</taxon>
        <taxon>Pseudomonadati</taxon>
        <taxon>Pseudomonadota</taxon>
        <taxon>Gammaproteobacteria</taxon>
        <taxon>Chromatiales</taxon>
        <taxon>Oceanococcaceae</taxon>
        <taxon>Abyssibacter</taxon>
    </lineage>
</organism>